<organism evidence="2 3">
    <name type="scientific">Adineta ricciae</name>
    <name type="common">Rotifer</name>
    <dbReference type="NCBI Taxonomy" id="249248"/>
    <lineage>
        <taxon>Eukaryota</taxon>
        <taxon>Metazoa</taxon>
        <taxon>Spiralia</taxon>
        <taxon>Gnathifera</taxon>
        <taxon>Rotifera</taxon>
        <taxon>Eurotatoria</taxon>
        <taxon>Bdelloidea</taxon>
        <taxon>Adinetida</taxon>
        <taxon>Adinetidae</taxon>
        <taxon>Adineta</taxon>
    </lineage>
</organism>
<protein>
    <recommendedName>
        <fullName evidence="4">Glycosyltransferase 2-like domain-containing protein</fullName>
    </recommendedName>
</protein>
<dbReference type="InterPro" id="IPR029044">
    <property type="entry name" value="Nucleotide-diphossugar_trans"/>
</dbReference>
<reference evidence="2" key="1">
    <citation type="submission" date="2021-02" db="EMBL/GenBank/DDBJ databases">
        <authorList>
            <person name="Nowell W R."/>
        </authorList>
    </citation>
    <scope>NUCLEOTIDE SEQUENCE</scope>
</reference>
<sequence length="527" mass="63253">MDTYNNNGTHTVPLKIKIMCSILIWFPIVFPFITIHYFPHATIIYNIIISIYIIISHLLTYGTCFTIFMKQQKIIYEFFRSKNWSEKKNNYIENRRIGINNSNEEILHMVIIPIYKENPNIVENTLKSLIKQNVPMIIGFGLEERETNSNVKYDDIIKKYENHFIKIIKTIHPINLKNEIPGKASNCNYNARQLIKFYEENHMNLKFLYNHVMVTVCDCDSIWVNDYFLYLNYLCKQNNMKNFNYIAYVPNITNFQHFSLNHILSNWVSVLRSIGTHGHFYFLGYVRAFVSEYHIPLELLKRIDFWDSDLVQEDIHMCNKLAILDEKRFVVKHTFLPCDNQIPTDINSFIGSFQILWNQTSRWNLFLYEFYYLFYELLLNIFNIKRYENFRTNTSKILVQLINNYENLFFFGMCPISNNIFWFFYLHIWKEHYLSSTVHHLLNNIQPWFIMIHLFLGILYAAFIWNASYEHTKDRSYNWIKFTFFLLGFIPLPSLFFICQAINITNAWIQTLKSNQTHSESAPKVLF</sequence>
<feature type="transmembrane region" description="Helical" evidence="1">
    <location>
        <begin position="44"/>
        <end position="68"/>
    </location>
</feature>
<feature type="transmembrane region" description="Helical" evidence="1">
    <location>
        <begin position="408"/>
        <end position="428"/>
    </location>
</feature>
<keyword evidence="1" id="KW-1133">Transmembrane helix</keyword>
<evidence type="ECO:0008006" key="4">
    <source>
        <dbReference type="Google" id="ProtNLM"/>
    </source>
</evidence>
<feature type="transmembrane region" description="Helical" evidence="1">
    <location>
        <begin position="18"/>
        <end position="38"/>
    </location>
</feature>
<gene>
    <name evidence="2" type="ORF">EDS130_LOCUS39008</name>
</gene>
<keyword evidence="1" id="KW-0472">Membrane</keyword>
<dbReference type="PANTHER" id="PTHR36851">
    <property type="entry name" value="UNNAMED PRODUCT"/>
    <property type="match status" value="1"/>
</dbReference>
<dbReference type="OrthoDB" id="5819478at2759"/>
<feature type="transmembrane region" description="Helical" evidence="1">
    <location>
        <begin position="479"/>
        <end position="498"/>
    </location>
</feature>
<dbReference type="AlphaFoldDB" id="A0A815P0F0"/>
<dbReference type="SUPFAM" id="SSF53448">
    <property type="entry name" value="Nucleotide-diphospho-sugar transferases"/>
    <property type="match status" value="1"/>
</dbReference>
<dbReference type="PANTHER" id="PTHR36851:SF1">
    <property type="entry name" value="GLYCO_TRANS_2-LIKE DOMAIN-CONTAINING PROTEIN"/>
    <property type="match status" value="1"/>
</dbReference>
<dbReference type="Gene3D" id="3.90.550.10">
    <property type="entry name" value="Spore Coat Polysaccharide Biosynthesis Protein SpsA, Chain A"/>
    <property type="match status" value="1"/>
</dbReference>
<feature type="transmembrane region" description="Helical" evidence="1">
    <location>
        <begin position="448"/>
        <end position="467"/>
    </location>
</feature>
<keyword evidence="1" id="KW-0812">Transmembrane</keyword>
<accession>A0A815P0F0</accession>
<dbReference type="EMBL" id="CAJNOJ010000423">
    <property type="protein sequence ID" value="CAF1443006.1"/>
    <property type="molecule type" value="Genomic_DNA"/>
</dbReference>
<name>A0A815P0F0_ADIRI</name>
<dbReference type="Proteomes" id="UP000663852">
    <property type="component" value="Unassembled WGS sequence"/>
</dbReference>
<comment type="caution">
    <text evidence="2">The sequence shown here is derived from an EMBL/GenBank/DDBJ whole genome shotgun (WGS) entry which is preliminary data.</text>
</comment>
<proteinExistence type="predicted"/>
<evidence type="ECO:0000313" key="2">
    <source>
        <dbReference type="EMBL" id="CAF1443006.1"/>
    </source>
</evidence>
<evidence type="ECO:0000313" key="3">
    <source>
        <dbReference type="Proteomes" id="UP000663852"/>
    </source>
</evidence>
<evidence type="ECO:0000256" key="1">
    <source>
        <dbReference type="SAM" id="Phobius"/>
    </source>
</evidence>